<keyword evidence="2" id="KW-1185">Reference proteome</keyword>
<gene>
    <name evidence="1" type="ORF">PXEA_LOCUS29746</name>
</gene>
<dbReference type="Proteomes" id="UP000784294">
    <property type="component" value="Unassembled WGS sequence"/>
</dbReference>
<proteinExistence type="predicted"/>
<reference evidence="1" key="1">
    <citation type="submission" date="2018-11" db="EMBL/GenBank/DDBJ databases">
        <authorList>
            <consortium name="Pathogen Informatics"/>
        </authorList>
    </citation>
    <scope>NUCLEOTIDE SEQUENCE</scope>
</reference>
<organism evidence="1 2">
    <name type="scientific">Protopolystoma xenopodis</name>
    <dbReference type="NCBI Taxonomy" id="117903"/>
    <lineage>
        <taxon>Eukaryota</taxon>
        <taxon>Metazoa</taxon>
        <taxon>Spiralia</taxon>
        <taxon>Lophotrochozoa</taxon>
        <taxon>Platyhelminthes</taxon>
        <taxon>Monogenea</taxon>
        <taxon>Polyopisthocotylea</taxon>
        <taxon>Polystomatidea</taxon>
        <taxon>Polystomatidae</taxon>
        <taxon>Protopolystoma</taxon>
    </lineage>
</organism>
<sequence length="121" mass="14171">MIMGGCGCIFPQFDPITHGHGVRCDDETMRRDRNVKSVWSRTPCGSEIEWRCGTLERSRPCKERRKPQLKGETSKMHMTLAPFALEAISILKEVLQFRQILQERKHFSTELTLTREHTERR</sequence>
<comment type="caution">
    <text evidence="1">The sequence shown here is derived from an EMBL/GenBank/DDBJ whole genome shotgun (WGS) entry which is preliminary data.</text>
</comment>
<dbReference type="AlphaFoldDB" id="A0A3S5CNX5"/>
<accession>A0A3S5CNX5</accession>
<name>A0A3S5CNX5_9PLAT</name>
<dbReference type="EMBL" id="CAAALY010251906">
    <property type="protein sequence ID" value="VEL36306.1"/>
    <property type="molecule type" value="Genomic_DNA"/>
</dbReference>
<evidence type="ECO:0000313" key="1">
    <source>
        <dbReference type="EMBL" id="VEL36306.1"/>
    </source>
</evidence>
<protein>
    <submittedName>
        <fullName evidence="1">Uncharacterized protein</fullName>
    </submittedName>
</protein>
<evidence type="ECO:0000313" key="2">
    <source>
        <dbReference type="Proteomes" id="UP000784294"/>
    </source>
</evidence>